<organism evidence="5 6">
    <name type="scientific">Desulfovibrio psychrotolerans</name>
    <dbReference type="NCBI Taxonomy" id="415242"/>
    <lineage>
        <taxon>Bacteria</taxon>
        <taxon>Pseudomonadati</taxon>
        <taxon>Thermodesulfobacteriota</taxon>
        <taxon>Desulfovibrionia</taxon>
        <taxon>Desulfovibrionales</taxon>
        <taxon>Desulfovibrionaceae</taxon>
        <taxon>Desulfovibrio</taxon>
    </lineage>
</organism>
<protein>
    <submittedName>
        <fullName evidence="5">Thioesterase</fullName>
    </submittedName>
</protein>
<keyword evidence="6" id="KW-1185">Reference proteome</keyword>
<feature type="region of interest" description="Disordered" evidence="3">
    <location>
        <begin position="241"/>
        <end position="262"/>
    </location>
</feature>
<evidence type="ECO:0000256" key="2">
    <source>
        <dbReference type="ARBA" id="ARBA00022801"/>
    </source>
</evidence>
<dbReference type="EMBL" id="BLVP01000003">
    <property type="protein sequence ID" value="GFM36222.1"/>
    <property type="molecule type" value="Genomic_DNA"/>
</dbReference>
<dbReference type="AlphaFoldDB" id="A0A7J0BSS1"/>
<evidence type="ECO:0000259" key="4">
    <source>
        <dbReference type="SMART" id="SM00824"/>
    </source>
</evidence>
<dbReference type="PANTHER" id="PTHR11487:SF0">
    <property type="entry name" value="S-ACYL FATTY ACID SYNTHASE THIOESTERASE, MEDIUM CHAIN"/>
    <property type="match status" value="1"/>
</dbReference>
<evidence type="ECO:0000313" key="5">
    <source>
        <dbReference type="EMBL" id="GFM36222.1"/>
    </source>
</evidence>
<comment type="caution">
    <text evidence="5">The sequence shown here is derived from an EMBL/GenBank/DDBJ whole genome shotgun (WGS) entry which is preliminary data.</text>
</comment>
<evidence type="ECO:0000313" key="6">
    <source>
        <dbReference type="Proteomes" id="UP000503820"/>
    </source>
</evidence>
<dbReference type="Gene3D" id="3.40.50.1820">
    <property type="entry name" value="alpha/beta hydrolase"/>
    <property type="match status" value="1"/>
</dbReference>
<gene>
    <name evidence="5" type="ORF">DSM19430T_09060</name>
</gene>
<dbReference type="InterPro" id="IPR029058">
    <property type="entry name" value="AB_hydrolase_fold"/>
</dbReference>
<dbReference type="InterPro" id="IPR012223">
    <property type="entry name" value="TEII"/>
</dbReference>
<dbReference type="SMART" id="SM00824">
    <property type="entry name" value="PKS_TE"/>
    <property type="match status" value="1"/>
</dbReference>
<dbReference type="GO" id="GO:0016787">
    <property type="term" value="F:hydrolase activity"/>
    <property type="evidence" value="ECO:0007669"/>
    <property type="project" value="UniProtKB-KW"/>
</dbReference>
<keyword evidence="2" id="KW-0378">Hydrolase</keyword>
<comment type="similarity">
    <text evidence="1">Belongs to the thioesterase family.</text>
</comment>
<dbReference type="GO" id="GO:0008610">
    <property type="term" value="P:lipid biosynthetic process"/>
    <property type="evidence" value="ECO:0007669"/>
    <property type="project" value="TreeGrafter"/>
</dbReference>
<dbReference type="InterPro" id="IPR001031">
    <property type="entry name" value="Thioesterase"/>
</dbReference>
<sequence length="262" mass="29133">MTMTNGTTTLFCIPHAGGNAAFYTPFGRFFPQSVSFRPLELPGRGRRHREPLQSCLHAIRRDLFNSILPVAEHAPYALFGHSMGALLAFLFTQEAREQSIPLPAALFLSGCATPGSPEHTPPAPVASLSPAMLWQHVLTLGGVPECVAASEEFCRYMEPILYADFTALERWQPVFAAPVPVPITVFLGDCDIITEQAAREWSRQTSGAFSLRTFPGNHFYLQEHWAELAAHITRTLHPAQRHAERLPERLPENLPEHLSENT</sequence>
<name>A0A7J0BSS1_9BACT</name>
<dbReference type="RefSeq" id="WP_174408910.1">
    <property type="nucleotide sequence ID" value="NZ_BLVP01000003.1"/>
</dbReference>
<dbReference type="PANTHER" id="PTHR11487">
    <property type="entry name" value="THIOESTERASE"/>
    <property type="match status" value="1"/>
</dbReference>
<proteinExistence type="inferred from homology"/>
<evidence type="ECO:0000256" key="1">
    <source>
        <dbReference type="ARBA" id="ARBA00007169"/>
    </source>
</evidence>
<dbReference type="Proteomes" id="UP000503820">
    <property type="component" value="Unassembled WGS sequence"/>
</dbReference>
<evidence type="ECO:0000256" key="3">
    <source>
        <dbReference type="SAM" id="MobiDB-lite"/>
    </source>
</evidence>
<dbReference type="Pfam" id="PF00975">
    <property type="entry name" value="Thioesterase"/>
    <property type="match status" value="1"/>
</dbReference>
<accession>A0A7J0BSS1</accession>
<reference evidence="5 6" key="1">
    <citation type="submission" date="2020-05" db="EMBL/GenBank/DDBJ databases">
        <title>Draft genome sequence of Desulfovibrio psychrotolerans JS1T.</title>
        <authorList>
            <person name="Ueno A."/>
            <person name="Tamazawa S."/>
            <person name="Tamamura S."/>
            <person name="Murakami T."/>
            <person name="Kiyama T."/>
            <person name="Inomata H."/>
            <person name="Amano Y."/>
            <person name="Miyakawa K."/>
            <person name="Tamaki H."/>
            <person name="Naganuma T."/>
            <person name="Kaneko K."/>
        </authorList>
    </citation>
    <scope>NUCLEOTIDE SEQUENCE [LARGE SCALE GENOMIC DNA]</scope>
    <source>
        <strain evidence="5 6">JS1</strain>
    </source>
</reference>
<feature type="domain" description="Thioesterase TesA-like" evidence="4">
    <location>
        <begin position="11"/>
        <end position="236"/>
    </location>
</feature>
<dbReference type="InterPro" id="IPR020802">
    <property type="entry name" value="TesA-like"/>
</dbReference>
<dbReference type="SUPFAM" id="SSF53474">
    <property type="entry name" value="alpha/beta-Hydrolases"/>
    <property type="match status" value="1"/>
</dbReference>